<dbReference type="STRING" id="675864.SAMN04489747_2394"/>
<evidence type="ECO:0000313" key="3">
    <source>
        <dbReference type="EMBL" id="SDE05833.1"/>
    </source>
</evidence>
<evidence type="ECO:0000259" key="1">
    <source>
        <dbReference type="Pfam" id="PF00899"/>
    </source>
</evidence>
<dbReference type="InterPro" id="IPR035985">
    <property type="entry name" value="Ubiquitin-activating_enz"/>
</dbReference>
<dbReference type="GO" id="GO:0061504">
    <property type="term" value="P:cyclic threonylcarbamoyladenosine biosynthetic process"/>
    <property type="evidence" value="ECO:0007669"/>
    <property type="project" value="TreeGrafter"/>
</dbReference>
<sequence>MTRKRPSRPALTKWQRRALAELRAQAKHQPGTLSVGAQDRDDDGNLYVCFSLATGDLPAPTLDGLTFKSVEQLVLLVEPTDDRPPTVLLGHSRFIGIPHVLSGFYLCLYLDESREWDPEAGIDGKNGVLNRLWDWMEKATQNTFNPDTALFHAVGGVPHITPGTPSIVVRQLPATHLRVVSAYLHRRTANRYDLQRSAAPGAETAYVPVFFADSDMPLGAGQQYLGELLTRIRHPRPHGLRAYVIPPRQTRRVKEAHLTEHAITGNRAYGCREWLAANPPALDPRPYETTPDAALFTALAASASRNPDGTPQRLILAVPHPVGGPHHLLALQLAPALADDLRALVRDKTSTLIPYEPDRINMAVPIEWCFVSDERAAVTIRRDADRPVAALHGKTVAVLGCGGLGSWIAEFVARAGAKRIIISDHGRVTGGLLVRQNYIENDNGTAKVLALHDRLKSISDTVHVESHGRLTTSQLTQIAVAADLIIDATISLKVSKQLDTIATQPQRKAFIAQVATDARSSTLGYATINPPNSDATMTDMDHHLRDEVRADGSLERYRYFWEEPGPGDEFVPTRGCSAPTFHGSAADLAALGGGLTTMIAKHLMIPDRGSHLIALPHADVTPGHMYVPYAPPPN</sequence>
<feature type="domain" description="Cap2 central linker" evidence="2">
    <location>
        <begin position="289"/>
        <end position="374"/>
    </location>
</feature>
<evidence type="ECO:0000313" key="4">
    <source>
        <dbReference type="Proteomes" id="UP000198546"/>
    </source>
</evidence>
<dbReference type="Pfam" id="PF26398">
    <property type="entry name" value="Cap2_linker"/>
    <property type="match status" value="1"/>
</dbReference>
<dbReference type="Proteomes" id="UP000198546">
    <property type="component" value="Chromosome i"/>
</dbReference>
<dbReference type="Pfam" id="PF14457">
    <property type="entry name" value="Prok-E2_A"/>
    <property type="match status" value="1"/>
</dbReference>
<dbReference type="GO" id="GO:0061503">
    <property type="term" value="F:tRNA threonylcarbamoyladenosine dehydratase"/>
    <property type="evidence" value="ECO:0007669"/>
    <property type="project" value="TreeGrafter"/>
</dbReference>
<dbReference type="EMBL" id="LT629688">
    <property type="protein sequence ID" value="SDE05833.1"/>
    <property type="molecule type" value="Genomic_DNA"/>
</dbReference>
<reference evidence="3 4" key="1">
    <citation type="submission" date="2016-10" db="EMBL/GenBank/DDBJ databases">
        <authorList>
            <person name="de Groot N.N."/>
        </authorList>
    </citation>
    <scope>NUCLEOTIDE SEQUENCE [LARGE SCALE GENOMIC DNA]</scope>
    <source>
        <strain evidence="3 4">MON 2.2</strain>
    </source>
</reference>
<dbReference type="Gene3D" id="3.40.50.720">
    <property type="entry name" value="NAD(P)-binding Rossmann-like Domain"/>
    <property type="match status" value="1"/>
</dbReference>
<protein>
    <submittedName>
        <fullName evidence="3">ThiF family protein</fullName>
    </submittedName>
</protein>
<dbReference type="InterPro" id="IPR000594">
    <property type="entry name" value="ThiF_NAD_FAD-bd"/>
</dbReference>
<dbReference type="InterPro" id="IPR045886">
    <property type="entry name" value="ThiF/MoeB/HesA"/>
</dbReference>
<dbReference type="GO" id="GO:0008641">
    <property type="term" value="F:ubiquitin-like modifier activating enzyme activity"/>
    <property type="evidence" value="ECO:0007669"/>
    <property type="project" value="InterPro"/>
</dbReference>
<accession>A0A1G6ZTZ8</accession>
<dbReference type="PANTHER" id="PTHR43267">
    <property type="entry name" value="TRNA THREONYLCARBAMOYLADENOSINE DEHYDRATASE"/>
    <property type="match status" value="1"/>
</dbReference>
<organism evidence="3 4">
    <name type="scientific">Auraticoccus monumenti</name>
    <dbReference type="NCBI Taxonomy" id="675864"/>
    <lineage>
        <taxon>Bacteria</taxon>
        <taxon>Bacillati</taxon>
        <taxon>Actinomycetota</taxon>
        <taxon>Actinomycetes</taxon>
        <taxon>Propionibacteriales</taxon>
        <taxon>Propionibacteriaceae</taxon>
        <taxon>Auraticoccus</taxon>
    </lineage>
</organism>
<gene>
    <name evidence="3" type="ORF">SAMN04489747_2394</name>
</gene>
<dbReference type="PANTHER" id="PTHR43267:SF1">
    <property type="entry name" value="TRNA THREONYLCARBAMOYLADENOSINE DEHYDRATASE"/>
    <property type="match status" value="1"/>
</dbReference>
<evidence type="ECO:0000259" key="2">
    <source>
        <dbReference type="Pfam" id="PF26398"/>
    </source>
</evidence>
<feature type="domain" description="THIF-type NAD/FAD binding fold" evidence="1">
    <location>
        <begin position="390"/>
        <end position="515"/>
    </location>
</feature>
<proteinExistence type="predicted"/>
<keyword evidence="4" id="KW-1185">Reference proteome</keyword>
<dbReference type="InterPro" id="IPR032865">
    <property type="entry name" value="Prok-E2_A"/>
</dbReference>
<dbReference type="SUPFAM" id="SSF69572">
    <property type="entry name" value="Activating enzymes of the ubiquitin-like proteins"/>
    <property type="match status" value="1"/>
</dbReference>
<name>A0A1G6ZTZ8_9ACTN</name>
<dbReference type="Pfam" id="PF00899">
    <property type="entry name" value="ThiF"/>
    <property type="match status" value="1"/>
</dbReference>
<dbReference type="InterPro" id="IPR058964">
    <property type="entry name" value="Cap2_linker"/>
</dbReference>
<dbReference type="AlphaFoldDB" id="A0A1G6ZTZ8"/>